<dbReference type="PROSITE" id="PS51257">
    <property type="entry name" value="PROKAR_LIPOPROTEIN"/>
    <property type="match status" value="1"/>
</dbReference>
<organism evidence="1 2">
    <name type="scientific">Muiribacterium halophilum</name>
    <dbReference type="NCBI Taxonomy" id="2053465"/>
    <lineage>
        <taxon>Bacteria</taxon>
        <taxon>Candidatus Muiribacteriota</taxon>
        <taxon>Candidatus Muiribacteriia</taxon>
        <taxon>Candidatus Muiribacteriales</taxon>
        <taxon>Candidatus Muiribacteriaceae</taxon>
        <taxon>Candidatus Muiribacterium</taxon>
    </lineage>
</organism>
<comment type="caution">
    <text evidence="1">The sequence shown here is derived from an EMBL/GenBank/DDBJ whole genome shotgun (WGS) entry which is preliminary data.</text>
</comment>
<evidence type="ECO:0000313" key="1">
    <source>
        <dbReference type="EMBL" id="PLX19788.1"/>
    </source>
</evidence>
<dbReference type="AlphaFoldDB" id="A0A2N5ZM80"/>
<gene>
    <name evidence="1" type="ORF">C0601_01095</name>
</gene>
<proteinExistence type="predicted"/>
<reference evidence="1 2" key="1">
    <citation type="submission" date="2017-11" db="EMBL/GenBank/DDBJ databases">
        <title>Genome-resolved metagenomics identifies genetic mobility, metabolic interactions, and unexpected diversity in perchlorate-reducing communities.</title>
        <authorList>
            <person name="Barnum T.P."/>
            <person name="Figueroa I.A."/>
            <person name="Carlstrom C.I."/>
            <person name="Lucas L.N."/>
            <person name="Engelbrektson A.L."/>
            <person name="Coates J.D."/>
        </authorList>
    </citation>
    <scope>NUCLEOTIDE SEQUENCE [LARGE SCALE GENOMIC DNA]</scope>
    <source>
        <strain evidence="1">BM706</strain>
    </source>
</reference>
<evidence type="ECO:0000313" key="2">
    <source>
        <dbReference type="Proteomes" id="UP000234857"/>
    </source>
</evidence>
<sequence length="321" mass="36466">MRYYRNIILLFLLVFMLTGCGSGGGDPLPDPTPPIGDYTMSGYILNKDETATEINKVFTWSSNPSKSFATDSQGAYTFVHPGTTYYDSYMSFTSISGLRFSVSWDFQGVPDFDAPYIYVINSKPFSVDSSLNELQRHELVVLAVYIENNELTTAKNQVDSLITSTDTTSEYSKYLRILRDYILLKQDFGNLSSVVPETYFSRLYISKDMYTSREYYAGLLYVMKILLSDDRSLRSQYFSDCITFLENINADNITFVDNNAKFLGLESDDIKALLLLAYIFEEDQTGIEKFSGFNPSNQSSFAYQILNLLQNTGYTGRENSN</sequence>
<dbReference type="EMBL" id="PKTG01000019">
    <property type="protein sequence ID" value="PLX19788.1"/>
    <property type="molecule type" value="Genomic_DNA"/>
</dbReference>
<evidence type="ECO:0008006" key="3">
    <source>
        <dbReference type="Google" id="ProtNLM"/>
    </source>
</evidence>
<dbReference type="Proteomes" id="UP000234857">
    <property type="component" value="Unassembled WGS sequence"/>
</dbReference>
<protein>
    <recommendedName>
        <fullName evidence="3">Carboxypeptidase regulatory-like domain-containing protein</fullName>
    </recommendedName>
</protein>
<accession>A0A2N5ZM80</accession>
<name>A0A2N5ZM80_MUIH1</name>